<dbReference type="EC" id="5.4.99.5" evidence="2"/>
<dbReference type="Proteomes" id="UP001497453">
    <property type="component" value="Chromosome 8"/>
</dbReference>
<keyword evidence="4" id="KW-0057">Aromatic amino acid biosynthesis</keyword>
<evidence type="ECO:0000256" key="5">
    <source>
        <dbReference type="ARBA" id="ARBA00023235"/>
    </source>
</evidence>
<dbReference type="InterPro" id="IPR008238">
    <property type="entry name" value="Chorismate_mutase_AroQ_euk"/>
</dbReference>
<proteinExistence type="predicted"/>
<evidence type="ECO:0000256" key="4">
    <source>
        <dbReference type="ARBA" id="ARBA00023222"/>
    </source>
</evidence>
<comment type="subcellular location">
    <subcellularLocation>
        <location evidence="1">Cytoplasm</location>
    </subcellularLocation>
</comment>
<comment type="catalytic activity">
    <reaction evidence="6">
        <text>chorismate = prephenate</text>
        <dbReference type="Rhea" id="RHEA:13897"/>
        <dbReference type="ChEBI" id="CHEBI:29748"/>
        <dbReference type="ChEBI" id="CHEBI:29934"/>
        <dbReference type="EC" id="5.4.99.5"/>
    </reaction>
    <physiologicalReaction direction="left-to-right" evidence="6">
        <dbReference type="Rhea" id="RHEA:13898"/>
    </physiologicalReaction>
</comment>
<keyword evidence="5" id="KW-0413">Isomerase</keyword>
<dbReference type="Gene3D" id="1.10.590.10">
    <property type="entry name" value="Chorismate mutase, AroQ class superfamily, eukaryotic"/>
    <property type="match status" value="1"/>
</dbReference>
<reference evidence="9" key="1">
    <citation type="submission" date="2024-04" db="EMBL/GenBank/DDBJ databases">
        <authorList>
            <person name="Shaw F."/>
            <person name="Minotto A."/>
        </authorList>
    </citation>
    <scope>NUCLEOTIDE SEQUENCE [LARGE SCALE GENOMIC DNA]</scope>
</reference>
<accession>A0ABP1E801</accession>
<feature type="signal peptide" evidence="7">
    <location>
        <begin position="1"/>
        <end position="22"/>
    </location>
</feature>
<keyword evidence="4" id="KW-0028">Amino-acid biosynthesis</keyword>
<evidence type="ECO:0000313" key="9">
    <source>
        <dbReference type="Proteomes" id="UP001497453"/>
    </source>
</evidence>
<evidence type="ECO:0000256" key="2">
    <source>
        <dbReference type="ARBA" id="ARBA00012404"/>
    </source>
</evidence>
<dbReference type="InterPro" id="IPR036263">
    <property type="entry name" value="Chorismate_II_sf"/>
</dbReference>
<dbReference type="PANTHER" id="PTHR21145:SF12">
    <property type="entry name" value="CHORISMATE MUTASE"/>
    <property type="match status" value="1"/>
</dbReference>
<dbReference type="EMBL" id="OZ037951">
    <property type="protein sequence ID" value="CAL1715363.1"/>
    <property type="molecule type" value="Genomic_DNA"/>
</dbReference>
<keyword evidence="9" id="KW-1185">Reference proteome</keyword>
<dbReference type="InterPro" id="IPR037039">
    <property type="entry name" value="CM_AroQ_sf_eucaryotic"/>
</dbReference>
<dbReference type="SUPFAM" id="SSF48600">
    <property type="entry name" value="Chorismate mutase II"/>
    <property type="match status" value="1"/>
</dbReference>
<keyword evidence="7" id="KW-0732">Signal</keyword>
<evidence type="ECO:0000256" key="7">
    <source>
        <dbReference type="SAM" id="SignalP"/>
    </source>
</evidence>
<evidence type="ECO:0000256" key="1">
    <source>
        <dbReference type="ARBA" id="ARBA00004496"/>
    </source>
</evidence>
<evidence type="ECO:0000313" key="8">
    <source>
        <dbReference type="EMBL" id="CAL1715363.1"/>
    </source>
</evidence>
<sequence>MLGLHRLYTLFLATVALGVAAATTESSDVQQRPPVVQRPALTVPTLIQIRDILAQLEAPIISTLTERFNLATPSSLYANNGSELLAYLVPRELIAAASGRYDYGKLEYPYTLPPVSPDVTTRTNSFAPGRFHQDTFTGNKELFDFYVNHLVPLFSSQSSVFFHLDNSTTNHDATFNLDATLLELISHRSHIGKVVAESKFASNVTGFTSLIKSKDATTIRALLTNTTQETGVMAQAATAATAFSNAWTTSGAAETISFVGSLQNVTSKLFRELIDVTTDIEVQYILARLN</sequence>
<dbReference type="PROSITE" id="PS51169">
    <property type="entry name" value="CHORISMATE_MUT_3"/>
    <property type="match status" value="1"/>
</dbReference>
<keyword evidence="4" id="KW-0584">Phenylalanine biosynthesis</keyword>
<feature type="chain" id="PRO_5046846286" description="chorismate mutase" evidence="7">
    <location>
        <begin position="23"/>
        <end position="290"/>
    </location>
</feature>
<organism evidence="8 9">
    <name type="scientific">Somion occarium</name>
    <dbReference type="NCBI Taxonomy" id="3059160"/>
    <lineage>
        <taxon>Eukaryota</taxon>
        <taxon>Fungi</taxon>
        <taxon>Dikarya</taxon>
        <taxon>Basidiomycota</taxon>
        <taxon>Agaricomycotina</taxon>
        <taxon>Agaricomycetes</taxon>
        <taxon>Polyporales</taxon>
        <taxon>Cerrenaceae</taxon>
        <taxon>Somion</taxon>
    </lineage>
</organism>
<gene>
    <name evidence="8" type="ORF">GFSPODELE1_LOCUS10188</name>
</gene>
<evidence type="ECO:0000256" key="3">
    <source>
        <dbReference type="ARBA" id="ARBA00022490"/>
    </source>
</evidence>
<name>A0ABP1E801_9APHY</name>
<protein>
    <recommendedName>
        <fullName evidence="2">chorismate mutase</fullName>
        <ecNumber evidence="2">5.4.99.5</ecNumber>
    </recommendedName>
</protein>
<dbReference type="PANTHER" id="PTHR21145">
    <property type="entry name" value="CHORISMATE MUTASE"/>
    <property type="match status" value="1"/>
</dbReference>
<evidence type="ECO:0000256" key="6">
    <source>
        <dbReference type="ARBA" id="ARBA00023979"/>
    </source>
</evidence>
<keyword evidence="3" id="KW-0963">Cytoplasm</keyword>